<dbReference type="EMBL" id="MRCA01000021">
    <property type="protein sequence ID" value="OKH11206.1"/>
    <property type="molecule type" value="Genomic_DNA"/>
</dbReference>
<proteinExistence type="predicted"/>
<sequence length="60" mass="6618">MNAPLVISNLTGASLCLQFLKRGIFHKEILPVIKVSPVGWGILLTINSFESYFGLVFPIN</sequence>
<gene>
    <name evidence="1" type="ORF">NIES592_22450</name>
</gene>
<protein>
    <submittedName>
        <fullName evidence="1">Uncharacterized protein</fullName>
    </submittedName>
</protein>
<keyword evidence="2" id="KW-1185">Reference proteome</keyword>
<dbReference type="RefSeq" id="WP_073556958.1">
    <property type="nucleotide sequence ID" value="NZ_MRCA01000021.1"/>
</dbReference>
<evidence type="ECO:0000313" key="1">
    <source>
        <dbReference type="EMBL" id="OKH11206.1"/>
    </source>
</evidence>
<name>A0A1U7GTF2_9CYAN</name>
<comment type="caution">
    <text evidence="1">The sequence shown here is derived from an EMBL/GenBank/DDBJ whole genome shotgun (WGS) entry which is preliminary data.</text>
</comment>
<evidence type="ECO:0000313" key="2">
    <source>
        <dbReference type="Proteomes" id="UP000186391"/>
    </source>
</evidence>
<accession>A0A1U7GTF2</accession>
<reference evidence="1 2" key="1">
    <citation type="submission" date="2016-11" db="EMBL/GenBank/DDBJ databases">
        <title>Draft Genome Sequences of Nine Cyanobacterial Strains from Diverse Habitats.</title>
        <authorList>
            <person name="Zhu T."/>
            <person name="Hou S."/>
            <person name="Lu X."/>
            <person name="Hess W.R."/>
        </authorList>
    </citation>
    <scope>NUCLEOTIDE SEQUENCE [LARGE SCALE GENOMIC DNA]</scope>
    <source>
        <strain evidence="1 2">NIES-592</strain>
    </source>
</reference>
<dbReference type="AlphaFoldDB" id="A0A1U7GTF2"/>
<organism evidence="1 2">
    <name type="scientific">Fischerella major NIES-592</name>
    <dbReference type="NCBI Taxonomy" id="210994"/>
    <lineage>
        <taxon>Bacteria</taxon>
        <taxon>Bacillati</taxon>
        <taxon>Cyanobacteriota</taxon>
        <taxon>Cyanophyceae</taxon>
        <taxon>Nostocales</taxon>
        <taxon>Hapalosiphonaceae</taxon>
        <taxon>Fischerella</taxon>
    </lineage>
</organism>
<dbReference type="Proteomes" id="UP000186391">
    <property type="component" value="Unassembled WGS sequence"/>
</dbReference>